<dbReference type="AlphaFoldDB" id="A0A7W5V664"/>
<proteinExistence type="inferred from homology"/>
<dbReference type="EMBL" id="JACIBV010000001">
    <property type="protein sequence ID" value="MBB3731326.1"/>
    <property type="molecule type" value="Genomic_DNA"/>
</dbReference>
<name>A0A7W5V664_9ACTN</name>
<comment type="subcellular location">
    <subcellularLocation>
        <location evidence="1">Cell envelope</location>
    </subcellularLocation>
</comment>
<keyword evidence="8" id="KW-1185">Reference proteome</keyword>
<evidence type="ECO:0000256" key="2">
    <source>
        <dbReference type="ARBA" id="ARBA00008520"/>
    </source>
</evidence>
<organism evidence="7 8">
    <name type="scientific">Nonomuraea dietziae</name>
    <dbReference type="NCBI Taxonomy" id="65515"/>
    <lineage>
        <taxon>Bacteria</taxon>
        <taxon>Bacillati</taxon>
        <taxon>Actinomycetota</taxon>
        <taxon>Actinomycetes</taxon>
        <taxon>Streptosporangiales</taxon>
        <taxon>Streptosporangiaceae</taxon>
        <taxon>Nonomuraea</taxon>
    </lineage>
</organism>
<evidence type="ECO:0000256" key="1">
    <source>
        <dbReference type="ARBA" id="ARBA00004196"/>
    </source>
</evidence>
<feature type="region of interest" description="Disordered" evidence="5">
    <location>
        <begin position="393"/>
        <end position="496"/>
    </location>
</feature>
<dbReference type="SUPFAM" id="SSF53850">
    <property type="entry name" value="Periplasmic binding protein-like II"/>
    <property type="match status" value="1"/>
</dbReference>
<protein>
    <submittedName>
        <fullName evidence="7">N-acetylglucosamine transport system substrate-binding protein</fullName>
    </submittedName>
</protein>
<evidence type="ECO:0000256" key="4">
    <source>
        <dbReference type="ARBA" id="ARBA00022729"/>
    </source>
</evidence>
<comment type="caution">
    <text evidence="7">The sequence shown here is derived from an EMBL/GenBank/DDBJ whole genome shotgun (WGS) entry which is preliminary data.</text>
</comment>
<dbReference type="PANTHER" id="PTHR43649">
    <property type="entry name" value="ARABINOSE-BINDING PROTEIN-RELATED"/>
    <property type="match status" value="1"/>
</dbReference>
<evidence type="ECO:0000256" key="6">
    <source>
        <dbReference type="SAM" id="SignalP"/>
    </source>
</evidence>
<feature type="compositionally biased region" description="Basic and acidic residues" evidence="5">
    <location>
        <begin position="402"/>
        <end position="414"/>
    </location>
</feature>
<feature type="chain" id="PRO_5038413988" evidence="6">
    <location>
        <begin position="30"/>
        <end position="496"/>
    </location>
</feature>
<keyword evidence="4 6" id="KW-0732">Signal</keyword>
<sequence>MPNTPHTPHITRRELLRSAVLIPAAGALAACATPAQAPASSAPAAAPTSAANPFGVAADKPLEIWIFDGGFGQAYAKDIHQPLFATKYPKAQIKHNATKEITKVLQPRFAGGNPPDVIDNSGANAMDFGALAQDGQLQDLTPLLDAPTWDDPSMKVRDSIDPAVIEIGTYDGKFSVLGYVNYIFGIWYSKKAFDENGWAAPKTWDEFTALCETIKKSGKMAPFTYAGKFPQYLYEVLLTMAAKIGGNEVLVNIDNLEDGAWTTEAMKESATRWAEVGAKYLMQGTAGLDHVQTQTSHNKYEVAMLPSGSWLENEQKDTTPADFAYQMFVVPDVTGSDKMPYGTLHTQPGENFIVPSKGANPQAGMEYLRAMLSKKAAGDFSELVRTVTVVKGGRRGQAAVARRQERLRRGERGGRQHRLLPLADLVRPAQGRGSRRHGPADERRPDPRQVPRAHPEEGRRDQERLGDQEVQALTCCVVASSSPRSSRRRSRSTWST</sequence>
<dbReference type="Pfam" id="PF01547">
    <property type="entry name" value="SBP_bac_1"/>
    <property type="match status" value="1"/>
</dbReference>
<accession>A0A7W5V664</accession>
<dbReference type="PANTHER" id="PTHR43649:SF31">
    <property type="entry name" value="SN-GLYCEROL-3-PHOSPHATE-BINDING PERIPLASMIC PROTEIN UGPB"/>
    <property type="match status" value="1"/>
</dbReference>
<dbReference type="GeneID" id="95393426"/>
<dbReference type="Proteomes" id="UP000579945">
    <property type="component" value="Unassembled WGS sequence"/>
</dbReference>
<dbReference type="NCBIfam" id="TIGR03851">
    <property type="entry name" value="chitin_NgcE"/>
    <property type="match status" value="1"/>
</dbReference>
<keyword evidence="3" id="KW-0813">Transport</keyword>
<feature type="compositionally biased region" description="Basic and acidic residues" evidence="5">
    <location>
        <begin position="438"/>
        <end position="467"/>
    </location>
</feature>
<evidence type="ECO:0000313" key="8">
    <source>
        <dbReference type="Proteomes" id="UP000579945"/>
    </source>
</evidence>
<comment type="similarity">
    <text evidence="2">Belongs to the bacterial solute-binding protein 1 family.</text>
</comment>
<dbReference type="GO" id="GO:0030313">
    <property type="term" value="C:cell envelope"/>
    <property type="evidence" value="ECO:0007669"/>
    <property type="project" value="UniProtKB-SubCell"/>
</dbReference>
<evidence type="ECO:0000256" key="5">
    <source>
        <dbReference type="SAM" id="MobiDB-lite"/>
    </source>
</evidence>
<dbReference type="InterPro" id="IPR022386">
    <property type="entry name" value="Chitin_NgcE"/>
</dbReference>
<reference evidence="7 8" key="1">
    <citation type="submission" date="2020-08" db="EMBL/GenBank/DDBJ databases">
        <title>Sequencing the genomes of 1000 actinobacteria strains.</title>
        <authorList>
            <person name="Klenk H.-P."/>
        </authorList>
    </citation>
    <scope>NUCLEOTIDE SEQUENCE [LARGE SCALE GENOMIC DNA]</scope>
    <source>
        <strain evidence="7 8">DSM 44320</strain>
    </source>
</reference>
<dbReference type="InterPro" id="IPR050490">
    <property type="entry name" value="Bact_solute-bd_prot1"/>
</dbReference>
<feature type="compositionally biased region" description="Basic residues" evidence="5">
    <location>
        <begin position="485"/>
        <end position="496"/>
    </location>
</feature>
<feature type="signal peptide" evidence="6">
    <location>
        <begin position="1"/>
        <end position="29"/>
    </location>
</feature>
<gene>
    <name evidence="7" type="ORF">FHR33_007186</name>
</gene>
<dbReference type="InterPro" id="IPR006059">
    <property type="entry name" value="SBP"/>
</dbReference>
<dbReference type="PROSITE" id="PS51318">
    <property type="entry name" value="TAT"/>
    <property type="match status" value="1"/>
</dbReference>
<evidence type="ECO:0000256" key="3">
    <source>
        <dbReference type="ARBA" id="ARBA00022448"/>
    </source>
</evidence>
<dbReference type="Gene3D" id="3.40.190.10">
    <property type="entry name" value="Periplasmic binding protein-like II"/>
    <property type="match status" value="2"/>
</dbReference>
<dbReference type="RefSeq" id="WP_246452282.1">
    <property type="nucleotide sequence ID" value="NZ_JACIBV010000001.1"/>
</dbReference>
<evidence type="ECO:0000313" key="7">
    <source>
        <dbReference type="EMBL" id="MBB3731326.1"/>
    </source>
</evidence>
<dbReference type="InterPro" id="IPR006311">
    <property type="entry name" value="TAT_signal"/>
</dbReference>